<name>A0A1X7INE5_9SPHI</name>
<dbReference type="SUPFAM" id="SSF159501">
    <property type="entry name" value="EreA/ChaN-like"/>
    <property type="match status" value="1"/>
</dbReference>
<sequence>MKKLFKVVKIAFLSILAILAAGLLYFVISNKLFLGNPDKEYTAYLSKNKYSVTSEIPTAAFDPTFNQADIYLLGEIHGYAANQVLDKQLLLFLNKKLGIKYYIAEMDSTTAQQLNTFLAKDSKDEELLQQVVLAIRQRIPQQASKELMEKWSDIYTYNKQLPDSSKITVLGIDKDFNDKRTTITRDSAMVANLQQMVQKQKLHNEKLYGLFGLYHVLQQTPQAGHKPLAAGLKQAGFKTISFVSQTLDSDMYLPKNPQFPTPPDEKINWVNADGPLMLVKGINDLKTLTTPNTVTLFKLDASDSPYRQSQQLSRMKSTIFGTNIVPKNGSVTTDFFQYVFLLRNSKALTKLP</sequence>
<accession>A0A1X7INE5</accession>
<dbReference type="STRING" id="561061.SAMN05660862_1089"/>
<dbReference type="EMBL" id="FXAU01000001">
    <property type="protein sequence ID" value="SMG16528.1"/>
    <property type="molecule type" value="Genomic_DNA"/>
</dbReference>
<keyword evidence="3" id="KW-1185">Reference proteome</keyword>
<gene>
    <name evidence="2" type="ORF">SAMN05660862_1089</name>
</gene>
<organism evidence="2 3">
    <name type="scientific">Sphingobacterium psychroaquaticum</name>
    <dbReference type="NCBI Taxonomy" id="561061"/>
    <lineage>
        <taxon>Bacteria</taxon>
        <taxon>Pseudomonadati</taxon>
        <taxon>Bacteroidota</taxon>
        <taxon>Sphingobacteriia</taxon>
        <taxon>Sphingobacteriales</taxon>
        <taxon>Sphingobacteriaceae</taxon>
        <taxon>Sphingobacterium</taxon>
    </lineage>
</organism>
<dbReference type="Proteomes" id="UP000192980">
    <property type="component" value="Unassembled WGS sequence"/>
</dbReference>
<protein>
    <recommendedName>
        <fullName evidence="4">Haem-binding uptake Tiki superfamily ChaN domain-containing protein</fullName>
    </recommendedName>
</protein>
<dbReference type="OrthoDB" id="699839at2"/>
<evidence type="ECO:0008006" key="4">
    <source>
        <dbReference type="Google" id="ProtNLM"/>
    </source>
</evidence>
<reference evidence="2 3" key="1">
    <citation type="submission" date="2017-04" db="EMBL/GenBank/DDBJ databases">
        <authorList>
            <person name="Afonso C.L."/>
            <person name="Miller P.J."/>
            <person name="Scott M.A."/>
            <person name="Spackman E."/>
            <person name="Goraichik I."/>
            <person name="Dimitrov K.M."/>
            <person name="Suarez D.L."/>
            <person name="Swayne D.E."/>
        </authorList>
    </citation>
    <scope>NUCLEOTIDE SEQUENCE [LARGE SCALE GENOMIC DNA]</scope>
    <source>
        <strain evidence="2 3">DSM 22418</strain>
    </source>
</reference>
<keyword evidence="1" id="KW-0812">Transmembrane</keyword>
<proteinExistence type="predicted"/>
<keyword evidence="1" id="KW-0472">Membrane</keyword>
<dbReference type="RefSeq" id="WP_085471896.1">
    <property type="nucleotide sequence ID" value="NZ_FXAU01000001.1"/>
</dbReference>
<keyword evidence="1" id="KW-1133">Transmembrane helix</keyword>
<evidence type="ECO:0000313" key="2">
    <source>
        <dbReference type="EMBL" id="SMG16528.1"/>
    </source>
</evidence>
<evidence type="ECO:0000313" key="3">
    <source>
        <dbReference type="Proteomes" id="UP000192980"/>
    </source>
</evidence>
<dbReference type="AlphaFoldDB" id="A0A1X7INE5"/>
<evidence type="ECO:0000256" key="1">
    <source>
        <dbReference type="SAM" id="Phobius"/>
    </source>
</evidence>
<feature type="transmembrane region" description="Helical" evidence="1">
    <location>
        <begin position="7"/>
        <end position="28"/>
    </location>
</feature>